<dbReference type="RefSeq" id="WP_073296978.1">
    <property type="nucleotide sequence ID" value="NZ_FQUF01000011.1"/>
</dbReference>
<reference evidence="3" key="1">
    <citation type="submission" date="2016-11" db="EMBL/GenBank/DDBJ databases">
        <authorList>
            <person name="Varghese N."/>
            <person name="Submissions S."/>
        </authorList>
    </citation>
    <scope>NUCLEOTIDE SEQUENCE [LARGE SCALE GENOMIC DNA]</scope>
    <source>
        <strain evidence="3">DSM 15692</strain>
    </source>
</reference>
<keyword evidence="1" id="KW-1133">Transmembrane helix</keyword>
<keyword evidence="1" id="KW-0812">Transmembrane</keyword>
<dbReference type="Proteomes" id="UP000184128">
    <property type="component" value="Unassembled WGS sequence"/>
</dbReference>
<accession>A0A1M4VCC2</accession>
<feature type="transmembrane region" description="Helical" evidence="1">
    <location>
        <begin position="12"/>
        <end position="31"/>
    </location>
</feature>
<dbReference type="AlphaFoldDB" id="A0A1M4VCC2"/>
<evidence type="ECO:0000313" key="3">
    <source>
        <dbReference type="Proteomes" id="UP000184128"/>
    </source>
</evidence>
<name>A0A1M4VCC2_9LACT</name>
<feature type="transmembrane region" description="Helical" evidence="1">
    <location>
        <begin position="177"/>
        <end position="196"/>
    </location>
</feature>
<dbReference type="STRING" id="1121025.SAMN02745249_00876"/>
<feature type="transmembrane region" description="Helical" evidence="1">
    <location>
        <begin position="129"/>
        <end position="145"/>
    </location>
</feature>
<dbReference type="InterPro" id="IPR012507">
    <property type="entry name" value="YibE_F"/>
</dbReference>
<keyword evidence="1" id="KW-0472">Membrane</keyword>
<sequence length="372" mass="41556">MIGKLKAMIDKHTIFYIIIGMCFIFSLFFVYNNHPFYEQPIAKVIETVVTETTETEDQYGNKDTLFVQEIVAEIKNGEEKGKHVHLVNEYSSSGAYDFEYKSGNELFIYTNKDGPSLAGDIIDVKRDKYIVIAMWIFIFSLLLVGRRQGFFAAISLAINMLLLSWALDIYVNTGLNLLWIIGITVVLFTVSSLLLVNGRNAKTYAAIITTVLGTFISMLITYLAIWATSGKGLYYEEMSFLTRPYQLVFLAGLFVGSLGAVMDVAISISSALYELYQRDHHISNNSLKESGLNIGKDIMGTMTNILFFAYISGSIPILIVYFKNASPLGYALSLNLSLEIARALSGGIGIVITIPIGIYTTIFLINRKREKL</sequence>
<dbReference type="PANTHER" id="PTHR41771">
    <property type="entry name" value="MEMBRANE PROTEIN-RELATED"/>
    <property type="match status" value="1"/>
</dbReference>
<feature type="transmembrane region" description="Helical" evidence="1">
    <location>
        <begin position="247"/>
        <end position="273"/>
    </location>
</feature>
<dbReference type="PANTHER" id="PTHR41771:SF1">
    <property type="entry name" value="MEMBRANE PROTEIN"/>
    <property type="match status" value="1"/>
</dbReference>
<evidence type="ECO:0000256" key="1">
    <source>
        <dbReference type="SAM" id="Phobius"/>
    </source>
</evidence>
<protein>
    <submittedName>
        <fullName evidence="2">Uncharacterized membrane protein</fullName>
    </submittedName>
</protein>
<dbReference type="Pfam" id="PF07907">
    <property type="entry name" value="YibE_F"/>
    <property type="match status" value="1"/>
</dbReference>
<keyword evidence="3" id="KW-1185">Reference proteome</keyword>
<feature type="transmembrane region" description="Helical" evidence="1">
    <location>
        <begin position="203"/>
        <end position="227"/>
    </location>
</feature>
<gene>
    <name evidence="2" type="ORF">SAMN02745249_00876</name>
</gene>
<evidence type="ECO:0000313" key="2">
    <source>
        <dbReference type="EMBL" id="SHE66602.1"/>
    </source>
</evidence>
<feature type="transmembrane region" description="Helical" evidence="1">
    <location>
        <begin position="343"/>
        <end position="365"/>
    </location>
</feature>
<organism evidence="2 3">
    <name type="scientific">Atopostipes suicloacalis DSM 15692</name>
    <dbReference type="NCBI Taxonomy" id="1121025"/>
    <lineage>
        <taxon>Bacteria</taxon>
        <taxon>Bacillati</taxon>
        <taxon>Bacillota</taxon>
        <taxon>Bacilli</taxon>
        <taxon>Lactobacillales</taxon>
        <taxon>Carnobacteriaceae</taxon>
        <taxon>Atopostipes</taxon>
    </lineage>
</organism>
<dbReference type="OrthoDB" id="5753718at2"/>
<dbReference type="EMBL" id="FQUF01000011">
    <property type="protein sequence ID" value="SHE66602.1"/>
    <property type="molecule type" value="Genomic_DNA"/>
</dbReference>
<proteinExistence type="predicted"/>
<feature type="transmembrane region" description="Helical" evidence="1">
    <location>
        <begin position="305"/>
        <end position="323"/>
    </location>
</feature>
<feature type="transmembrane region" description="Helical" evidence="1">
    <location>
        <begin position="150"/>
        <end position="171"/>
    </location>
</feature>